<dbReference type="GO" id="GO:0051213">
    <property type="term" value="F:dioxygenase activity"/>
    <property type="evidence" value="ECO:0007669"/>
    <property type="project" value="UniProtKB-KW"/>
</dbReference>
<dbReference type="GO" id="GO:2000022">
    <property type="term" value="P:regulation of jasmonic acid mediated signaling pathway"/>
    <property type="evidence" value="ECO:0007669"/>
    <property type="project" value="UniProtKB-ARBA"/>
</dbReference>
<dbReference type="InterPro" id="IPR005123">
    <property type="entry name" value="Oxoglu/Fe-dep_dioxygenase_dom"/>
</dbReference>
<dbReference type="GO" id="GO:0120091">
    <property type="term" value="F:jasmonic acid hydrolase"/>
    <property type="evidence" value="ECO:0007669"/>
    <property type="project" value="UniProtKB-ARBA"/>
</dbReference>
<evidence type="ECO:0000256" key="9">
    <source>
        <dbReference type="ARBA" id="ARBA00023004"/>
    </source>
</evidence>
<dbReference type="GO" id="GO:0046872">
    <property type="term" value="F:metal ion binding"/>
    <property type="evidence" value="ECO:0007669"/>
    <property type="project" value="UniProtKB-KW"/>
</dbReference>
<protein>
    <recommendedName>
        <fullName evidence="12">Fe2OG dioxygenase domain-containing protein</fullName>
    </recommendedName>
</protein>
<dbReference type="Pfam" id="PF14226">
    <property type="entry name" value="DIOX_N"/>
    <property type="match status" value="1"/>
</dbReference>
<proteinExistence type="inferred from homology"/>
<accession>A0AAD3SRN7</accession>
<dbReference type="InterPro" id="IPR050295">
    <property type="entry name" value="Plant_2OG-oxidoreductases"/>
</dbReference>
<organism evidence="13 14">
    <name type="scientific">Nepenthes gracilis</name>
    <name type="common">Slender pitcher plant</name>
    <dbReference type="NCBI Taxonomy" id="150966"/>
    <lineage>
        <taxon>Eukaryota</taxon>
        <taxon>Viridiplantae</taxon>
        <taxon>Streptophyta</taxon>
        <taxon>Embryophyta</taxon>
        <taxon>Tracheophyta</taxon>
        <taxon>Spermatophyta</taxon>
        <taxon>Magnoliopsida</taxon>
        <taxon>eudicotyledons</taxon>
        <taxon>Gunneridae</taxon>
        <taxon>Pentapetalae</taxon>
        <taxon>Caryophyllales</taxon>
        <taxon>Nepenthaceae</taxon>
        <taxon>Nepenthes</taxon>
    </lineage>
</organism>
<evidence type="ECO:0000256" key="4">
    <source>
        <dbReference type="ARBA" id="ARBA00022723"/>
    </source>
</evidence>
<evidence type="ECO:0000313" key="13">
    <source>
        <dbReference type="EMBL" id="GMH15401.1"/>
    </source>
</evidence>
<keyword evidence="6" id="KW-0611">Plant defense</keyword>
<dbReference type="SUPFAM" id="SSF51197">
    <property type="entry name" value="Clavaminate synthase-like"/>
    <property type="match status" value="1"/>
</dbReference>
<evidence type="ECO:0000259" key="12">
    <source>
        <dbReference type="PROSITE" id="PS51471"/>
    </source>
</evidence>
<keyword evidence="9 11" id="KW-0408">Iron</keyword>
<dbReference type="PANTHER" id="PTHR47991">
    <property type="entry name" value="OXOGLUTARATE/IRON-DEPENDENT DIOXYGENASE"/>
    <property type="match status" value="1"/>
</dbReference>
<reference evidence="13" key="1">
    <citation type="submission" date="2023-05" db="EMBL/GenBank/DDBJ databases">
        <title>Nepenthes gracilis genome sequencing.</title>
        <authorList>
            <person name="Fukushima K."/>
        </authorList>
    </citation>
    <scope>NUCLEOTIDE SEQUENCE</scope>
    <source>
        <strain evidence="13">SING2019-196</strain>
    </source>
</reference>
<dbReference type="PRINTS" id="PR00682">
    <property type="entry name" value="IPNSYNTHASE"/>
</dbReference>
<comment type="cofactor">
    <cofactor evidence="1">
        <name>Fe(2+)</name>
        <dbReference type="ChEBI" id="CHEBI:29033"/>
    </cofactor>
</comment>
<dbReference type="Gene3D" id="2.60.120.330">
    <property type="entry name" value="B-lactam Antibiotic, Isopenicillin N Synthase, Chain"/>
    <property type="match status" value="1"/>
</dbReference>
<dbReference type="InterPro" id="IPR027443">
    <property type="entry name" value="IPNS-like_sf"/>
</dbReference>
<comment type="cofactor">
    <cofactor evidence="2">
        <name>L-ascorbate</name>
        <dbReference type="ChEBI" id="CHEBI:38290"/>
    </cofactor>
</comment>
<keyword evidence="14" id="KW-1185">Reference proteome</keyword>
<evidence type="ECO:0000256" key="10">
    <source>
        <dbReference type="ARBA" id="ARBA00052139"/>
    </source>
</evidence>
<evidence type="ECO:0000313" key="14">
    <source>
        <dbReference type="Proteomes" id="UP001279734"/>
    </source>
</evidence>
<dbReference type="EMBL" id="BSYO01000015">
    <property type="protein sequence ID" value="GMH15401.1"/>
    <property type="molecule type" value="Genomic_DNA"/>
</dbReference>
<sequence>MSCVQEWPEPIVRVQSLAENGCATIPDRYIRVPKERPGEDLVAHDVDIPLIDLGGLFSPDEGAHAATLAKVGKACREWGFFQVVNHGVPGDLMDRVLEVWRQFFHLPMEEKQRYANSPNTYEGYGSRLGVEKGAILDWSDYYFLHYLPSGLKDHNKWPAHAPYHRDVVEEYLAEVVKLSGRLMKVLAINLGLQEDRLQNAFGGEEVGACLRVNFYPKCPQPDLTFGLSSHSDPGGLTFLLPDSHVSGLQVCKDNKWVTVKPSRHAFIVNIGDQMQVLSNAHYKSVEHRVMVNPNVERLSLALFYNPTGNLLIEPIKELVTPQKPALYRPMTFNEYRLYIRSTGLHGKSQVESLKRNINQDKHDHF</sequence>
<evidence type="ECO:0000256" key="7">
    <source>
        <dbReference type="ARBA" id="ARBA00022964"/>
    </source>
</evidence>
<name>A0AAD3SRN7_NEPGR</name>
<evidence type="ECO:0000256" key="5">
    <source>
        <dbReference type="ARBA" id="ARBA00022819"/>
    </source>
</evidence>
<comment type="caution">
    <text evidence="13">The sequence shown here is derived from an EMBL/GenBank/DDBJ whole genome shotgun (WGS) entry which is preliminary data.</text>
</comment>
<dbReference type="Pfam" id="PF03171">
    <property type="entry name" value="2OG-FeII_Oxy"/>
    <property type="match status" value="1"/>
</dbReference>
<evidence type="ECO:0000256" key="3">
    <source>
        <dbReference type="ARBA" id="ARBA00008056"/>
    </source>
</evidence>
<evidence type="ECO:0000256" key="2">
    <source>
        <dbReference type="ARBA" id="ARBA00001961"/>
    </source>
</evidence>
<evidence type="ECO:0000256" key="6">
    <source>
        <dbReference type="ARBA" id="ARBA00022821"/>
    </source>
</evidence>
<evidence type="ECO:0000256" key="1">
    <source>
        <dbReference type="ARBA" id="ARBA00001954"/>
    </source>
</evidence>
<keyword evidence="4 11" id="KW-0479">Metal-binding</keyword>
<keyword evidence="8 11" id="KW-0560">Oxidoreductase</keyword>
<feature type="domain" description="Fe2OG dioxygenase" evidence="12">
    <location>
        <begin position="205"/>
        <end position="306"/>
    </location>
</feature>
<keyword evidence="5" id="KW-1184">Jasmonic acid signaling pathway</keyword>
<dbReference type="GO" id="GO:1900366">
    <property type="term" value="P:negative regulation of defense response to insect"/>
    <property type="evidence" value="ECO:0007669"/>
    <property type="project" value="UniProtKB-ARBA"/>
</dbReference>
<dbReference type="AlphaFoldDB" id="A0AAD3SRN7"/>
<dbReference type="InterPro" id="IPR026992">
    <property type="entry name" value="DIOX_N"/>
</dbReference>
<gene>
    <name evidence="13" type="ORF">Nepgr_017242</name>
</gene>
<dbReference type="PROSITE" id="PS51471">
    <property type="entry name" value="FE2OG_OXY"/>
    <property type="match status" value="1"/>
</dbReference>
<dbReference type="Proteomes" id="UP001279734">
    <property type="component" value="Unassembled WGS sequence"/>
</dbReference>
<dbReference type="FunFam" id="2.60.120.330:FF:000008">
    <property type="entry name" value="Jasmonate-regulated gene 21"/>
    <property type="match status" value="1"/>
</dbReference>
<evidence type="ECO:0000256" key="11">
    <source>
        <dbReference type="RuleBase" id="RU003682"/>
    </source>
</evidence>
<dbReference type="GO" id="GO:1900150">
    <property type="term" value="P:regulation of defense response to fungus"/>
    <property type="evidence" value="ECO:0007669"/>
    <property type="project" value="UniProtKB-ARBA"/>
</dbReference>
<evidence type="ECO:0000256" key="8">
    <source>
        <dbReference type="ARBA" id="ARBA00023002"/>
    </source>
</evidence>
<dbReference type="InterPro" id="IPR044861">
    <property type="entry name" value="IPNS-like_FE2OG_OXY"/>
</dbReference>
<dbReference type="GO" id="GO:0006952">
    <property type="term" value="P:defense response"/>
    <property type="evidence" value="ECO:0007669"/>
    <property type="project" value="UniProtKB-KW"/>
</dbReference>
<keyword evidence="7" id="KW-0223">Dioxygenase</keyword>
<comment type="similarity">
    <text evidence="3 11">Belongs to the iron/ascorbate-dependent oxidoreductase family.</text>
</comment>
<comment type="catalytic activity">
    <reaction evidence="10">
        <text>jasmonate + 2-oxoglutarate + O2 = (1R,2R)-12-hydroxyjasmonate + succinate + CO2</text>
        <dbReference type="Rhea" id="RHEA:67144"/>
        <dbReference type="ChEBI" id="CHEBI:15379"/>
        <dbReference type="ChEBI" id="CHEBI:16526"/>
        <dbReference type="ChEBI" id="CHEBI:16810"/>
        <dbReference type="ChEBI" id="CHEBI:30031"/>
        <dbReference type="ChEBI" id="CHEBI:58431"/>
        <dbReference type="ChEBI" id="CHEBI:132022"/>
    </reaction>
    <physiologicalReaction direction="left-to-right" evidence="10">
        <dbReference type="Rhea" id="RHEA:67145"/>
    </physiologicalReaction>
</comment>